<reference evidence="3" key="1">
    <citation type="journal article" date="2019" name="PLoS Negl. Trop. Dis.">
        <title>Revisiting the worldwide diversity of Leptospira species in the environment.</title>
        <authorList>
            <person name="Vincent A.T."/>
            <person name="Schiettekatte O."/>
            <person name="Bourhy P."/>
            <person name="Veyrier F.J."/>
            <person name="Picardeau M."/>
        </authorList>
    </citation>
    <scope>NUCLEOTIDE SEQUENCE [LARGE SCALE GENOMIC DNA]</scope>
    <source>
        <strain evidence="3">201400974</strain>
    </source>
</reference>
<dbReference type="PANTHER" id="PTHR46401:SF2">
    <property type="entry name" value="GLYCOSYLTRANSFERASE WBBK-RELATED"/>
    <property type="match status" value="1"/>
</dbReference>
<keyword evidence="1 3" id="KW-0808">Transferase</keyword>
<dbReference type="EMBL" id="RQHV01000042">
    <property type="protein sequence ID" value="TGN11159.1"/>
    <property type="molecule type" value="Genomic_DNA"/>
</dbReference>
<dbReference type="RefSeq" id="WP_135763912.1">
    <property type="nucleotide sequence ID" value="NZ_RQHV01000042.1"/>
</dbReference>
<feature type="domain" description="Glycosyl transferase family 1" evidence="2">
    <location>
        <begin position="167"/>
        <end position="332"/>
    </location>
</feature>
<organism evidence="3 4">
    <name type="scientific">Leptospira ilyithenensis</name>
    <dbReference type="NCBI Taxonomy" id="2484901"/>
    <lineage>
        <taxon>Bacteria</taxon>
        <taxon>Pseudomonadati</taxon>
        <taxon>Spirochaetota</taxon>
        <taxon>Spirochaetia</taxon>
        <taxon>Leptospirales</taxon>
        <taxon>Leptospiraceae</taxon>
        <taxon>Leptospira</taxon>
    </lineage>
</organism>
<dbReference type="GO" id="GO:0016757">
    <property type="term" value="F:glycosyltransferase activity"/>
    <property type="evidence" value="ECO:0007669"/>
    <property type="project" value="InterPro"/>
</dbReference>
<proteinExistence type="predicted"/>
<dbReference type="Proteomes" id="UP000298264">
    <property type="component" value="Unassembled WGS sequence"/>
</dbReference>
<keyword evidence="4" id="KW-1185">Reference proteome</keyword>
<dbReference type="InterPro" id="IPR001296">
    <property type="entry name" value="Glyco_trans_1"/>
</dbReference>
<dbReference type="PANTHER" id="PTHR46401">
    <property type="entry name" value="GLYCOSYLTRANSFERASE WBBK-RELATED"/>
    <property type="match status" value="1"/>
</dbReference>
<dbReference type="AlphaFoldDB" id="A0A4R9LUP3"/>
<gene>
    <name evidence="3" type="ORF">EHS11_08380</name>
</gene>
<evidence type="ECO:0000256" key="1">
    <source>
        <dbReference type="ARBA" id="ARBA00022679"/>
    </source>
</evidence>
<evidence type="ECO:0000313" key="3">
    <source>
        <dbReference type="EMBL" id="TGN11159.1"/>
    </source>
</evidence>
<dbReference type="OrthoDB" id="9787617at2"/>
<evidence type="ECO:0000259" key="2">
    <source>
        <dbReference type="Pfam" id="PF00534"/>
    </source>
</evidence>
<dbReference type="GO" id="GO:0009103">
    <property type="term" value="P:lipopolysaccharide biosynthetic process"/>
    <property type="evidence" value="ECO:0007669"/>
    <property type="project" value="TreeGrafter"/>
</dbReference>
<comment type="caution">
    <text evidence="3">The sequence shown here is derived from an EMBL/GenBank/DDBJ whole genome shotgun (WGS) entry which is preliminary data.</text>
</comment>
<dbReference type="Gene3D" id="3.40.50.2000">
    <property type="entry name" value="Glycogen Phosphorylase B"/>
    <property type="match status" value="1"/>
</dbReference>
<dbReference type="CDD" id="cd03801">
    <property type="entry name" value="GT4_PimA-like"/>
    <property type="match status" value="1"/>
</dbReference>
<evidence type="ECO:0000313" key="4">
    <source>
        <dbReference type="Proteomes" id="UP000298264"/>
    </source>
</evidence>
<dbReference type="Pfam" id="PF00534">
    <property type="entry name" value="Glycos_transf_1"/>
    <property type="match status" value="1"/>
</dbReference>
<accession>A0A4R9LUP3</accession>
<name>A0A4R9LUP3_9LEPT</name>
<dbReference type="SUPFAM" id="SSF53756">
    <property type="entry name" value="UDP-Glycosyltransferase/glycogen phosphorylase"/>
    <property type="match status" value="1"/>
</dbReference>
<sequence length="353" mass="40428">MNVFQHLDELKDSDGVGNDAKGLSKEFKNLGWNSHFVTRLPKKGEKAESSQYHLCHSDLPLTKNDIHILHYAGQGYPLDYFQSLPGKKILRFHNITPAFYYKNTTTSEIYNSMERFESISYLEIASLAIFCDAAWCDSPYNGYTIEEYGFKNIITIPICKSYYSSDIHLENNNDGAICFLGRFSPQKKWEDLIDFFFVWEKTHPDSKLYCVGSVIHAFHGYFDLLLKKVSDLNLEGKVLFLQGLSDEEVLQVLSKSDAFVSMSEHEGFCLPVLEAFGMGLPVFAYEQGAIGSTMREGGIKFHSKDYKRLAENMEDCLSDSSKRLILIQNQKKALKYYNYFPWQKQLSGLVSNL</sequence>
<protein>
    <submittedName>
        <fullName evidence="3">Glycosyltransferase family 1 protein</fullName>
    </submittedName>
</protein>